<evidence type="ECO:0000256" key="1">
    <source>
        <dbReference type="ARBA" id="ARBA00004571"/>
    </source>
</evidence>
<organism evidence="13 14">
    <name type="scientific">Spirosoma pollinicola</name>
    <dbReference type="NCBI Taxonomy" id="2057025"/>
    <lineage>
        <taxon>Bacteria</taxon>
        <taxon>Pseudomonadati</taxon>
        <taxon>Bacteroidota</taxon>
        <taxon>Cytophagia</taxon>
        <taxon>Cytophagales</taxon>
        <taxon>Cytophagaceae</taxon>
        <taxon>Spirosoma</taxon>
    </lineage>
</organism>
<evidence type="ECO:0000256" key="6">
    <source>
        <dbReference type="ARBA" id="ARBA00023136"/>
    </source>
</evidence>
<dbReference type="OrthoDB" id="9768177at2"/>
<dbReference type="Pfam" id="PF00593">
    <property type="entry name" value="TonB_dep_Rec_b-barrel"/>
    <property type="match status" value="1"/>
</dbReference>
<evidence type="ECO:0000256" key="8">
    <source>
        <dbReference type="PROSITE-ProRule" id="PRU01360"/>
    </source>
</evidence>
<dbReference type="RefSeq" id="WP_100989440.1">
    <property type="nucleotide sequence ID" value="NZ_CP025096.1"/>
</dbReference>
<feature type="domain" description="TonB-dependent receptor-like beta-barrel" evidence="11">
    <location>
        <begin position="456"/>
        <end position="963"/>
    </location>
</feature>
<dbReference type="AlphaFoldDB" id="A0A2K8Z0G3"/>
<dbReference type="Pfam" id="PF13715">
    <property type="entry name" value="CarbopepD_reg_2"/>
    <property type="match status" value="1"/>
</dbReference>
<dbReference type="Gene3D" id="2.40.170.20">
    <property type="entry name" value="TonB-dependent receptor, beta-barrel domain"/>
    <property type="match status" value="1"/>
</dbReference>
<sequence length="1009" mass="108485">MQHFYTAPPPLKRLLTACLLAVLALPTSLVSAHSPNASLHKTADIVVKGRVKDALTNETLTGCTIVIKGSQRGTTTDANGSYSISVPDGNAVLVVGFIGYEKQEIVVGNRSVIDVDLKAEASELSQVVVIGYGSAAKKDMTGAVKSLKATDFNKGIINSPEQLLQGKVAGVNVTSASGEPGGSQSITIRGPGGVRTGSTPLFVLDGLALDNSSTGGGGAINPLNFLNPQDIESIDVLKDASATAIYGSRGANGVVLITTKKGKAGVSTLNYSTSYGISTLARALPVFSADEYRQQVPLVGGVLDDLKGNTDWQKEITRTAFTKNHNISLGGGSEKTTFYGSFGLQNQDGILKGSQMDRYTGRINISQKLLEDRLTIDANLSASYTNNQRPPIESMLGSAISNNPTYPAYDALGKPAQYQSISNPLTSLQLNQDITKITRIVGNISPSFRIIKGLVYKLNFGIDNSSSVRDLQSLPNAVPFQDGRLETNNAYNNNRLIENYLTYTYAQGDHNLTALAGHSYQKFSLQGRAYSINKFPISDILPIYNPGLGQELTLTNNKPTGYATLNELQSFFGRVNYQFKDKYLITATVRADGSSKFGSNNKYGIFPSFSAGWRLSEEAFLKSSPFSDLKLRAGWGRTGNQEIPSKITQALFTSQVSAATSYPLTATGPYPAGTSYSRLSNPDIQWEVSNQTDVGLDFALFNGAISGGIDYFRKVSSNILLEVIPADPVQPAGTFWTNVPNMTITNKGLELELMYHYTAKSGFRFDVGGNMTFINNIVNNSPYSVIPSGSASGSGLTSATINGYLNGQPIGTFFLKEFTGFDDKGLSTYRDADGDGLITDKDRVAAGSALPTKQFNFNTNASFKGFDLSANFNGVSGNKLYDNTANSNFYKLRLSKGINTTPEAVANANESVNNAAPVSTRYLKNGSFFRLNNVALGYNFNTKALGIKRWVSGLRVSVTGQNLFVITKYNGYDPEVNSDRQINGISSYGIDYLSYPKARSVVFGLNLTL</sequence>
<dbReference type="GO" id="GO:0009279">
    <property type="term" value="C:cell outer membrane"/>
    <property type="evidence" value="ECO:0007669"/>
    <property type="project" value="UniProtKB-SubCell"/>
</dbReference>
<evidence type="ECO:0000256" key="10">
    <source>
        <dbReference type="SAM" id="SignalP"/>
    </source>
</evidence>
<dbReference type="NCBIfam" id="TIGR04056">
    <property type="entry name" value="OMP_RagA_SusC"/>
    <property type="match status" value="1"/>
</dbReference>
<evidence type="ECO:0000256" key="4">
    <source>
        <dbReference type="ARBA" id="ARBA00022692"/>
    </source>
</evidence>
<dbReference type="Gene3D" id="2.60.40.1120">
    <property type="entry name" value="Carboxypeptidase-like, regulatory domain"/>
    <property type="match status" value="1"/>
</dbReference>
<comment type="similarity">
    <text evidence="8 9">Belongs to the TonB-dependent receptor family.</text>
</comment>
<comment type="subcellular location">
    <subcellularLocation>
        <location evidence="1 8">Cell outer membrane</location>
        <topology evidence="1 8">Multi-pass membrane protein</topology>
    </subcellularLocation>
</comment>
<dbReference type="EMBL" id="CP025096">
    <property type="protein sequence ID" value="AUD03372.1"/>
    <property type="molecule type" value="Genomic_DNA"/>
</dbReference>
<proteinExistence type="inferred from homology"/>
<feature type="domain" description="TonB-dependent receptor plug" evidence="12">
    <location>
        <begin position="137"/>
        <end position="254"/>
    </location>
</feature>
<keyword evidence="10" id="KW-0732">Signal</keyword>
<dbReference type="SUPFAM" id="SSF56935">
    <property type="entry name" value="Porins"/>
    <property type="match status" value="1"/>
</dbReference>
<dbReference type="InterPro" id="IPR037066">
    <property type="entry name" value="Plug_dom_sf"/>
</dbReference>
<evidence type="ECO:0000256" key="3">
    <source>
        <dbReference type="ARBA" id="ARBA00022452"/>
    </source>
</evidence>
<dbReference type="InterPro" id="IPR000531">
    <property type="entry name" value="Beta-barrel_TonB"/>
</dbReference>
<accession>A0A2K8Z0G3</accession>
<dbReference type="Pfam" id="PF07715">
    <property type="entry name" value="Plug"/>
    <property type="match status" value="1"/>
</dbReference>
<feature type="chain" id="PRO_5014668852" evidence="10">
    <location>
        <begin position="33"/>
        <end position="1009"/>
    </location>
</feature>
<dbReference type="InterPro" id="IPR023996">
    <property type="entry name" value="TonB-dep_OMP_SusC/RagA"/>
</dbReference>
<name>A0A2K8Z0G3_9BACT</name>
<dbReference type="InterPro" id="IPR008969">
    <property type="entry name" value="CarboxyPept-like_regulatory"/>
</dbReference>
<keyword evidence="7 8" id="KW-0998">Cell outer membrane</keyword>
<evidence type="ECO:0000256" key="7">
    <source>
        <dbReference type="ARBA" id="ARBA00023237"/>
    </source>
</evidence>
<feature type="signal peptide" evidence="10">
    <location>
        <begin position="1"/>
        <end position="32"/>
    </location>
</feature>
<dbReference type="PROSITE" id="PS52016">
    <property type="entry name" value="TONB_DEPENDENT_REC_3"/>
    <property type="match status" value="1"/>
</dbReference>
<evidence type="ECO:0000259" key="11">
    <source>
        <dbReference type="Pfam" id="PF00593"/>
    </source>
</evidence>
<evidence type="ECO:0000313" key="13">
    <source>
        <dbReference type="EMBL" id="AUD03372.1"/>
    </source>
</evidence>
<gene>
    <name evidence="13" type="ORF">CWM47_16945</name>
</gene>
<dbReference type="InterPro" id="IPR023997">
    <property type="entry name" value="TonB-dep_OMP_SusC/RagA_CS"/>
</dbReference>
<evidence type="ECO:0000256" key="5">
    <source>
        <dbReference type="ARBA" id="ARBA00023077"/>
    </source>
</evidence>
<dbReference type="InterPro" id="IPR036942">
    <property type="entry name" value="Beta-barrel_TonB_sf"/>
</dbReference>
<dbReference type="KEGG" id="spir:CWM47_16945"/>
<dbReference type="Proteomes" id="UP000232883">
    <property type="component" value="Chromosome"/>
</dbReference>
<keyword evidence="4 8" id="KW-0812">Transmembrane</keyword>
<keyword evidence="2 8" id="KW-0813">Transport</keyword>
<reference evidence="13 14" key="1">
    <citation type="submission" date="2017-11" db="EMBL/GenBank/DDBJ databases">
        <title>Taxonomic description and genome sequences of Spirosoma HA7 sp. nov., isolated from pollen microhabitat of Corylus avellana.</title>
        <authorList>
            <person name="Ambika Manirajan B."/>
            <person name="Suarez C."/>
            <person name="Ratering S."/>
            <person name="Geissler-Plaum R."/>
            <person name="Cardinale M."/>
            <person name="Sylvia S."/>
        </authorList>
    </citation>
    <scope>NUCLEOTIDE SEQUENCE [LARGE SCALE GENOMIC DNA]</scope>
    <source>
        <strain evidence="13 14">HA7</strain>
    </source>
</reference>
<keyword evidence="5 9" id="KW-0798">TonB box</keyword>
<evidence type="ECO:0000313" key="14">
    <source>
        <dbReference type="Proteomes" id="UP000232883"/>
    </source>
</evidence>
<dbReference type="InterPro" id="IPR012910">
    <property type="entry name" value="Plug_dom"/>
</dbReference>
<keyword evidence="3 8" id="KW-1134">Transmembrane beta strand</keyword>
<dbReference type="InterPro" id="IPR039426">
    <property type="entry name" value="TonB-dep_rcpt-like"/>
</dbReference>
<keyword evidence="6 8" id="KW-0472">Membrane</keyword>
<evidence type="ECO:0000256" key="2">
    <source>
        <dbReference type="ARBA" id="ARBA00022448"/>
    </source>
</evidence>
<evidence type="ECO:0000256" key="9">
    <source>
        <dbReference type="RuleBase" id="RU003357"/>
    </source>
</evidence>
<dbReference type="NCBIfam" id="TIGR04057">
    <property type="entry name" value="SusC_RagA_signa"/>
    <property type="match status" value="1"/>
</dbReference>
<dbReference type="Gene3D" id="2.170.130.10">
    <property type="entry name" value="TonB-dependent receptor, plug domain"/>
    <property type="match status" value="1"/>
</dbReference>
<dbReference type="SUPFAM" id="SSF49464">
    <property type="entry name" value="Carboxypeptidase regulatory domain-like"/>
    <property type="match status" value="1"/>
</dbReference>
<protein>
    <submittedName>
        <fullName evidence="13">SusC/RagA family TonB-linked outer membrane protein</fullName>
    </submittedName>
</protein>
<keyword evidence="14" id="KW-1185">Reference proteome</keyword>
<evidence type="ECO:0000259" key="12">
    <source>
        <dbReference type="Pfam" id="PF07715"/>
    </source>
</evidence>